<dbReference type="InterPro" id="IPR019796">
    <property type="entry name" value="G6P_DH_AS"/>
</dbReference>
<sequence length="498" mass="56617">MTECDVEEAVPVSPFSLIIFGGAGDLSRRKLFPTLFNAFSSGEFPQTFSIAAYGRQELDDGQFRSLVRQSIEEECPDHRADDLDSFLSRLYFLYGHFEKAEGYDRLATLIESFPDAEQLLYYLAVPEASYETIINQIAASSLPTEAGRVKIIIEKPFGKDLSGARRLNILVASAFREEQIFRMDHYLGKETVQNISFFRFANGIFEPIWNRNGIDSVQITVGEDIGIGHRGGFYERTGAIRDIFQNHLLQLLALVAMEPPTDFHAERVRDEKIKVLRSLRPVSVDEVADCSVVGQYAAGSIAGKKVPGYREEDRVDSASVVPTFFAAKVYIDSWRWAGVPFYLRTGKRFPVKGTEIILQFKQPPLKLFRDDCNPLEPSFLRIVIQPEEMIDLHIGVKYPEAANMLYPVDLRFSYRETFGTRAIPPYRRLILDAMRGDASLFVRQDDVEASWSFTDPFVSYWESRDSIPFYPAGTWGPGEAHDLIEREGRHWIEPLGVK</sequence>
<dbReference type="GO" id="GO:0009051">
    <property type="term" value="P:pentose-phosphate shunt, oxidative branch"/>
    <property type="evidence" value="ECO:0007669"/>
    <property type="project" value="TreeGrafter"/>
</dbReference>
<feature type="domain" description="Glucose-6-phosphate dehydrogenase NAD-binding" evidence="8">
    <location>
        <begin position="18"/>
        <end position="194"/>
    </location>
</feature>
<feature type="active site" description="Proton acceptor" evidence="7">
    <location>
        <position position="247"/>
    </location>
</feature>
<accession>E1R518</accession>
<evidence type="ECO:0000256" key="3">
    <source>
        <dbReference type="ARBA" id="ARBA00022526"/>
    </source>
</evidence>
<dbReference type="UniPathway" id="UPA00115">
    <property type="reaction ID" value="UER00408"/>
</dbReference>
<dbReference type="NCBIfam" id="TIGR00871">
    <property type="entry name" value="zwf"/>
    <property type="match status" value="1"/>
</dbReference>
<dbReference type="InterPro" id="IPR022675">
    <property type="entry name" value="G6P_DH_C"/>
</dbReference>
<feature type="binding site" evidence="7">
    <location>
        <position position="352"/>
    </location>
    <ligand>
        <name>substrate</name>
    </ligand>
</feature>
<dbReference type="AlphaFoldDB" id="E1R518"/>
<feature type="binding site" evidence="7">
    <location>
        <position position="155"/>
    </location>
    <ligand>
        <name>NADP(+)</name>
        <dbReference type="ChEBI" id="CHEBI:58349"/>
    </ligand>
</feature>
<proteinExistence type="inferred from homology"/>
<evidence type="ECO:0000256" key="2">
    <source>
        <dbReference type="ARBA" id="ARBA00009975"/>
    </source>
</evidence>
<dbReference type="Pfam" id="PF02781">
    <property type="entry name" value="G6PD_C"/>
    <property type="match status" value="1"/>
</dbReference>
<comment type="similarity">
    <text evidence="2 7">Belongs to the glucose-6-phosphate dehydrogenase family.</text>
</comment>
<dbReference type="PRINTS" id="PR00079">
    <property type="entry name" value="G6PDHDRGNASE"/>
</dbReference>
<evidence type="ECO:0000313" key="10">
    <source>
        <dbReference type="EMBL" id="ADK80553.1"/>
    </source>
</evidence>
<dbReference type="PANTHER" id="PTHR23429:SF0">
    <property type="entry name" value="GLUCOSE-6-PHOSPHATE 1-DEHYDROGENASE"/>
    <property type="match status" value="1"/>
</dbReference>
<comment type="catalytic activity">
    <reaction evidence="7">
        <text>D-glucose 6-phosphate + NADP(+) = 6-phospho-D-glucono-1,5-lactone + NADPH + H(+)</text>
        <dbReference type="Rhea" id="RHEA:15841"/>
        <dbReference type="ChEBI" id="CHEBI:15378"/>
        <dbReference type="ChEBI" id="CHEBI:57783"/>
        <dbReference type="ChEBI" id="CHEBI:57955"/>
        <dbReference type="ChEBI" id="CHEBI:58349"/>
        <dbReference type="ChEBI" id="CHEBI:61548"/>
        <dbReference type="EC" id="1.1.1.49"/>
    </reaction>
</comment>
<evidence type="ECO:0000256" key="6">
    <source>
        <dbReference type="ARBA" id="ARBA00023277"/>
    </source>
</evidence>
<keyword evidence="5 7" id="KW-0560">Oxidoreductase</keyword>
<dbReference type="GO" id="GO:0004345">
    <property type="term" value="F:glucose-6-phosphate dehydrogenase activity"/>
    <property type="evidence" value="ECO:0007669"/>
    <property type="project" value="UniProtKB-UniRule"/>
</dbReference>
<name>E1R518_SEDSS</name>
<dbReference type="PIRSF" id="PIRSF000110">
    <property type="entry name" value="G6PD"/>
    <property type="match status" value="1"/>
</dbReference>
<evidence type="ECO:0000256" key="7">
    <source>
        <dbReference type="HAMAP-Rule" id="MF_00966"/>
    </source>
</evidence>
<dbReference type="InterPro" id="IPR022674">
    <property type="entry name" value="G6P_DH_NAD-bd"/>
</dbReference>
<dbReference type="RefSeq" id="WP_013254017.1">
    <property type="nucleotide sequence ID" value="NC_014364.1"/>
</dbReference>
<keyword evidence="4 7" id="KW-0521">NADP</keyword>
<dbReference type="GO" id="GO:0005829">
    <property type="term" value="C:cytosol"/>
    <property type="evidence" value="ECO:0007669"/>
    <property type="project" value="TreeGrafter"/>
</dbReference>
<feature type="binding site" evidence="7">
    <location>
        <position position="223"/>
    </location>
    <ligand>
        <name>substrate</name>
    </ligand>
</feature>
<dbReference type="eggNOG" id="COG0364">
    <property type="taxonomic scope" value="Bacteria"/>
</dbReference>
<dbReference type="HAMAP" id="MF_00966">
    <property type="entry name" value="G6PD"/>
    <property type="match status" value="1"/>
</dbReference>
<dbReference type="PROSITE" id="PS00069">
    <property type="entry name" value="G6P_DEHYDROGENASE"/>
    <property type="match status" value="1"/>
</dbReference>
<protein>
    <recommendedName>
        <fullName evidence="7">Glucose-6-phosphate 1-dehydrogenase</fullName>
        <shortName evidence="7">G6PD</shortName>
        <ecNumber evidence="7">1.1.1.49</ecNumber>
    </recommendedName>
</protein>
<comment type="pathway">
    <text evidence="1 7">Carbohydrate degradation; pentose phosphate pathway; D-ribulose 5-phosphate from D-glucose 6-phosphate (oxidative stage): step 1/3.</text>
</comment>
<evidence type="ECO:0000259" key="8">
    <source>
        <dbReference type="Pfam" id="PF00479"/>
    </source>
</evidence>
<dbReference type="PANTHER" id="PTHR23429">
    <property type="entry name" value="GLUCOSE-6-PHOSPHATE 1-DEHYDROGENASE G6PD"/>
    <property type="match status" value="1"/>
</dbReference>
<dbReference type="EMBL" id="CP002116">
    <property type="protein sequence ID" value="ADK80553.1"/>
    <property type="molecule type" value="Genomic_DNA"/>
</dbReference>
<evidence type="ECO:0000256" key="4">
    <source>
        <dbReference type="ARBA" id="ARBA00022857"/>
    </source>
</evidence>
<reference evidence="10 11" key="1">
    <citation type="journal article" date="2010" name="Stand. Genomic Sci.">
        <title>Complete genome sequence of Spirochaeta smaragdinae type strain (SEBR 4228).</title>
        <authorList>
            <person name="Mavromatis K."/>
            <person name="Yasawong M."/>
            <person name="Chertkov O."/>
            <person name="Lapidus A."/>
            <person name="Lucas S."/>
            <person name="Nolan M."/>
            <person name="Del Rio T.G."/>
            <person name="Tice H."/>
            <person name="Cheng J.F."/>
            <person name="Pitluck S."/>
            <person name="Liolios K."/>
            <person name="Ivanova N."/>
            <person name="Tapia R."/>
            <person name="Han C."/>
            <person name="Bruce D."/>
            <person name="Goodwin L."/>
            <person name="Pati A."/>
            <person name="Chen A."/>
            <person name="Palaniappan K."/>
            <person name="Land M."/>
            <person name="Hauser L."/>
            <person name="Chang Y.J."/>
            <person name="Jeffries C.D."/>
            <person name="Detter J.C."/>
            <person name="Rohde M."/>
            <person name="Brambilla E."/>
            <person name="Spring S."/>
            <person name="Goker M."/>
            <person name="Sikorski J."/>
            <person name="Woyke T."/>
            <person name="Bristow J."/>
            <person name="Eisen J.A."/>
            <person name="Markowitz V."/>
            <person name="Hugenholtz P."/>
            <person name="Klenk H.P."/>
            <person name="Kyrpides N.C."/>
        </authorList>
    </citation>
    <scope>NUCLEOTIDE SEQUENCE [LARGE SCALE GENOMIC DNA]</scope>
    <source>
        <strain evidence="11">DSM 11293 / JCM 15392 / SEBR 4228</strain>
    </source>
</reference>
<feature type="binding site" evidence="7">
    <location>
        <position position="242"/>
    </location>
    <ligand>
        <name>substrate</name>
    </ligand>
</feature>
<comment type="caution">
    <text evidence="7">Lacks conserved residue(s) required for the propagation of feature annotation.</text>
</comment>
<dbReference type="InterPro" id="IPR001282">
    <property type="entry name" value="G6P_DH"/>
</dbReference>
<feature type="domain" description="Glucose-6-phosphate dehydrogenase C-terminal" evidence="9">
    <location>
        <begin position="197"/>
        <end position="491"/>
    </location>
</feature>
<feature type="binding site" evidence="7">
    <location>
        <position position="189"/>
    </location>
    <ligand>
        <name>substrate</name>
    </ligand>
</feature>
<dbReference type="SUPFAM" id="SSF55347">
    <property type="entry name" value="Glyceraldehyde-3-phosphate dehydrogenase-like, C-terminal domain"/>
    <property type="match status" value="1"/>
</dbReference>
<dbReference type="HOGENOM" id="CLU_013524_5_0_12"/>
<gene>
    <name evidence="7" type="primary">zwf</name>
    <name evidence="10" type="ordered locus">Spirs_1426</name>
</gene>
<keyword evidence="3 7" id="KW-0313">Glucose metabolism</keyword>
<comment type="function">
    <text evidence="7">Catalyzes the oxidation of glucose 6-phosphate to 6-phosphogluconolactone.</text>
</comment>
<feature type="binding site" evidence="7">
    <location>
        <position position="185"/>
    </location>
    <ligand>
        <name>substrate</name>
    </ligand>
</feature>
<dbReference type="KEGG" id="ssm:Spirs_1426"/>
<evidence type="ECO:0000259" key="9">
    <source>
        <dbReference type="Pfam" id="PF02781"/>
    </source>
</evidence>
<dbReference type="Pfam" id="PF00479">
    <property type="entry name" value="G6PD_N"/>
    <property type="match status" value="1"/>
</dbReference>
<dbReference type="GO" id="GO:0006006">
    <property type="term" value="P:glucose metabolic process"/>
    <property type="evidence" value="ECO:0007669"/>
    <property type="project" value="UniProtKB-KW"/>
</dbReference>
<dbReference type="Proteomes" id="UP000002318">
    <property type="component" value="Chromosome"/>
</dbReference>
<dbReference type="STRING" id="573413.Spirs_1426"/>
<evidence type="ECO:0000256" key="5">
    <source>
        <dbReference type="ARBA" id="ARBA00023002"/>
    </source>
</evidence>
<keyword evidence="6 7" id="KW-0119">Carbohydrate metabolism</keyword>
<dbReference type="OrthoDB" id="9802739at2"/>
<feature type="binding site" evidence="7">
    <location>
        <position position="55"/>
    </location>
    <ligand>
        <name>NADP(+)</name>
        <dbReference type="ChEBI" id="CHEBI:58349"/>
    </ligand>
</feature>
<dbReference type="Gene3D" id="3.40.50.720">
    <property type="entry name" value="NAD(P)-binding Rossmann-like Domain"/>
    <property type="match status" value="1"/>
</dbReference>
<feature type="binding site" evidence="7">
    <location>
        <position position="347"/>
    </location>
    <ligand>
        <name>substrate</name>
    </ligand>
</feature>
<dbReference type="Gene3D" id="3.30.360.10">
    <property type="entry name" value="Dihydrodipicolinate Reductase, domain 2"/>
    <property type="match status" value="1"/>
</dbReference>
<evidence type="ECO:0000256" key="1">
    <source>
        <dbReference type="ARBA" id="ARBA00004937"/>
    </source>
</evidence>
<dbReference type="GO" id="GO:0050661">
    <property type="term" value="F:NADP binding"/>
    <property type="evidence" value="ECO:0007669"/>
    <property type="project" value="UniProtKB-UniRule"/>
</dbReference>
<dbReference type="EC" id="1.1.1.49" evidence="7"/>
<dbReference type="InterPro" id="IPR036291">
    <property type="entry name" value="NAD(P)-bd_dom_sf"/>
</dbReference>
<evidence type="ECO:0000313" key="11">
    <source>
        <dbReference type="Proteomes" id="UP000002318"/>
    </source>
</evidence>
<organism evidence="10 11">
    <name type="scientific">Sediminispirochaeta smaragdinae (strain DSM 11293 / JCM 15392 / SEBR 4228)</name>
    <name type="common">Spirochaeta smaragdinae</name>
    <dbReference type="NCBI Taxonomy" id="573413"/>
    <lineage>
        <taxon>Bacteria</taxon>
        <taxon>Pseudomonadati</taxon>
        <taxon>Spirochaetota</taxon>
        <taxon>Spirochaetia</taxon>
        <taxon>Spirochaetales</taxon>
        <taxon>Spirochaetaceae</taxon>
        <taxon>Sediminispirochaeta</taxon>
    </lineage>
</organism>
<dbReference type="SUPFAM" id="SSF51735">
    <property type="entry name" value="NAD(P)-binding Rossmann-fold domains"/>
    <property type="match status" value="1"/>
</dbReference>
<keyword evidence="11" id="KW-1185">Reference proteome</keyword>